<keyword evidence="2" id="KW-1185">Reference proteome</keyword>
<accession>A0A9P5ZXM3</accession>
<name>A0A9P5ZXM3_PLEER</name>
<organism evidence="1 2">
    <name type="scientific">Pleurotus eryngii</name>
    <name type="common">Boletus of the steppes</name>
    <dbReference type="NCBI Taxonomy" id="5323"/>
    <lineage>
        <taxon>Eukaryota</taxon>
        <taxon>Fungi</taxon>
        <taxon>Dikarya</taxon>
        <taxon>Basidiomycota</taxon>
        <taxon>Agaricomycotina</taxon>
        <taxon>Agaricomycetes</taxon>
        <taxon>Agaricomycetidae</taxon>
        <taxon>Agaricales</taxon>
        <taxon>Pleurotineae</taxon>
        <taxon>Pleurotaceae</taxon>
        <taxon>Pleurotus</taxon>
    </lineage>
</organism>
<evidence type="ECO:0000313" key="2">
    <source>
        <dbReference type="Proteomes" id="UP000807025"/>
    </source>
</evidence>
<dbReference type="EMBL" id="MU154571">
    <property type="protein sequence ID" value="KAF9494565.1"/>
    <property type="molecule type" value="Genomic_DNA"/>
</dbReference>
<comment type="caution">
    <text evidence="1">The sequence shown here is derived from an EMBL/GenBank/DDBJ whole genome shotgun (WGS) entry which is preliminary data.</text>
</comment>
<reference evidence="1" key="1">
    <citation type="submission" date="2020-11" db="EMBL/GenBank/DDBJ databases">
        <authorList>
            <consortium name="DOE Joint Genome Institute"/>
            <person name="Ahrendt S."/>
            <person name="Riley R."/>
            <person name="Andreopoulos W."/>
            <person name="Labutti K."/>
            <person name="Pangilinan J."/>
            <person name="Ruiz-Duenas F.J."/>
            <person name="Barrasa J.M."/>
            <person name="Sanchez-Garcia M."/>
            <person name="Camarero S."/>
            <person name="Miyauchi S."/>
            <person name="Serrano A."/>
            <person name="Linde D."/>
            <person name="Babiker R."/>
            <person name="Drula E."/>
            <person name="Ayuso-Fernandez I."/>
            <person name="Pacheco R."/>
            <person name="Padilla G."/>
            <person name="Ferreira P."/>
            <person name="Barriuso J."/>
            <person name="Kellner H."/>
            <person name="Castanera R."/>
            <person name="Alfaro M."/>
            <person name="Ramirez L."/>
            <person name="Pisabarro A.G."/>
            <person name="Kuo A."/>
            <person name="Tritt A."/>
            <person name="Lipzen A."/>
            <person name="He G."/>
            <person name="Yan M."/>
            <person name="Ng V."/>
            <person name="Cullen D."/>
            <person name="Martin F."/>
            <person name="Rosso M.-N."/>
            <person name="Henrissat B."/>
            <person name="Hibbett D."/>
            <person name="Martinez A.T."/>
            <person name="Grigoriev I.V."/>
        </authorList>
    </citation>
    <scope>NUCLEOTIDE SEQUENCE</scope>
    <source>
        <strain evidence="1">ATCC 90797</strain>
    </source>
</reference>
<dbReference type="Proteomes" id="UP000807025">
    <property type="component" value="Unassembled WGS sequence"/>
</dbReference>
<dbReference type="AlphaFoldDB" id="A0A9P5ZXM3"/>
<sequence>MEEGNVNVAILWDWFNHSENFFRQKSITPENRVVSIAWGMSGIHAMHWLSTNSPLLDTMFWDDYKEQMRILFLPSDWEHTGCMDVLCLQQGLRFFVEFSLNMIGHNNLLAGTDSFFNDKALCDTMDANMDCKLTRECNC</sequence>
<gene>
    <name evidence="1" type="ORF">BDN71DRAFT_1507547</name>
</gene>
<protein>
    <submittedName>
        <fullName evidence="1">Uncharacterized protein</fullName>
    </submittedName>
</protein>
<evidence type="ECO:0000313" key="1">
    <source>
        <dbReference type="EMBL" id="KAF9494565.1"/>
    </source>
</evidence>
<proteinExistence type="predicted"/>
<dbReference type="OrthoDB" id="2369050at2759"/>